<feature type="domain" description="Response regulatory" evidence="3">
    <location>
        <begin position="3"/>
        <end position="119"/>
    </location>
</feature>
<keyword evidence="1 2" id="KW-0597">Phosphoprotein</keyword>
<dbReference type="InterPro" id="IPR050595">
    <property type="entry name" value="Bact_response_regulator"/>
</dbReference>
<feature type="modified residue" description="4-aspartylphosphate" evidence="2">
    <location>
        <position position="52"/>
    </location>
</feature>
<dbReference type="EMBL" id="FOWZ01000004">
    <property type="protein sequence ID" value="SFP37250.1"/>
    <property type="molecule type" value="Genomic_DNA"/>
</dbReference>
<dbReference type="PANTHER" id="PTHR44591">
    <property type="entry name" value="STRESS RESPONSE REGULATOR PROTEIN 1"/>
    <property type="match status" value="1"/>
</dbReference>
<evidence type="ECO:0000313" key="4">
    <source>
        <dbReference type="EMBL" id="SFP37250.1"/>
    </source>
</evidence>
<dbReference type="Proteomes" id="UP000199331">
    <property type="component" value="Unassembled WGS sequence"/>
</dbReference>
<protein>
    <submittedName>
        <fullName evidence="4">Response regulator receiver domain-containing protein</fullName>
    </submittedName>
</protein>
<dbReference type="CDD" id="cd00156">
    <property type="entry name" value="REC"/>
    <property type="match status" value="1"/>
</dbReference>
<dbReference type="PROSITE" id="PS50110">
    <property type="entry name" value="RESPONSE_REGULATORY"/>
    <property type="match status" value="1"/>
</dbReference>
<organism evidence="4 5">
    <name type="scientific">Qipengyuania nanhaisediminis</name>
    <dbReference type="NCBI Taxonomy" id="604088"/>
    <lineage>
        <taxon>Bacteria</taxon>
        <taxon>Pseudomonadati</taxon>
        <taxon>Pseudomonadota</taxon>
        <taxon>Alphaproteobacteria</taxon>
        <taxon>Sphingomonadales</taxon>
        <taxon>Erythrobacteraceae</taxon>
        <taxon>Qipengyuania</taxon>
    </lineage>
</organism>
<gene>
    <name evidence="4" type="ORF">SAMN04488060_2622</name>
</gene>
<dbReference type="GO" id="GO:0000160">
    <property type="term" value="P:phosphorelay signal transduction system"/>
    <property type="evidence" value="ECO:0007669"/>
    <property type="project" value="InterPro"/>
</dbReference>
<evidence type="ECO:0000256" key="2">
    <source>
        <dbReference type="PROSITE-ProRule" id="PRU00169"/>
    </source>
</evidence>
<dbReference type="OrthoDB" id="9786548at2"/>
<reference evidence="5" key="1">
    <citation type="submission" date="2016-10" db="EMBL/GenBank/DDBJ databases">
        <authorList>
            <person name="Varghese N."/>
            <person name="Submissions S."/>
        </authorList>
    </citation>
    <scope>NUCLEOTIDE SEQUENCE [LARGE SCALE GENOMIC DNA]</scope>
    <source>
        <strain evidence="5">CGMCC 1.7715</strain>
    </source>
</reference>
<dbReference type="RefSeq" id="WP_090482588.1">
    <property type="nucleotide sequence ID" value="NZ_FOWZ01000004.1"/>
</dbReference>
<dbReference type="STRING" id="604088.SAMN04488060_2622"/>
<dbReference type="AlphaFoldDB" id="A0A1I5PTR7"/>
<dbReference type="PANTHER" id="PTHR44591:SF3">
    <property type="entry name" value="RESPONSE REGULATORY DOMAIN-CONTAINING PROTEIN"/>
    <property type="match status" value="1"/>
</dbReference>
<dbReference type="Gene3D" id="3.40.50.2300">
    <property type="match status" value="1"/>
</dbReference>
<accession>A0A1I5PTR7</accession>
<proteinExistence type="predicted"/>
<evidence type="ECO:0000259" key="3">
    <source>
        <dbReference type="PROSITE" id="PS50110"/>
    </source>
</evidence>
<dbReference type="SMART" id="SM00448">
    <property type="entry name" value="REC"/>
    <property type="match status" value="1"/>
</dbReference>
<dbReference type="InterPro" id="IPR011006">
    <property type="entry name" value="CheY-like_superfamily"/>
</dbReference>
<evidence type="ECO:0000256" key="1">
    <source>
        <dbReference type="ARBA" id="ARBA00022553"/>
    </source>
</evidence>
<evidence type="ECO:0000313" key="5">
    <source>
        <dbReference type="Proteomes" id="UP000199331"/>
    </source>
</evidence>
<dbReference type="Pfam" id="PF00072">
    <property type="entry name" value="Response_reg"/>
    <property type="match status" value="1"/>
</dbReference>
<keyword evidence="5" id="KW-1185">Reference proteome</keyword>
<dbReference type="SUPFAM" id="SSF52172">
    <property type="entry name" value="CheY-like"/>
    <property type="match status" value="1"/>
</dbReference>
<name>A0A1I5PTR7_9SPHN</name>
<dbReference type="InterPro" id="IPR001789">
    <property type="entry name" value="Sig_transdc_resp-reg_receiver"/>
</dbReference>
<sequence>MAKIIIADDDEIIADMASNILFEAGHVCGWVPDGEKALDLLRWRRPDLLLLDHDMPGMTGAQVLRSLRSSAENYDLPVIMFTGLSGAGDESHAYYNGAQAFIRKPFNAKMLLHEVNLVLKARAERPQHRSLIEHLEQKAGRWRDSPEKRVML</sequence>